<dbReference type="EMBL" id="CAHIKZ030003793">
    <property type="protein sequence ID" value="CAE1304079.1"/>
    <property type="molecule type" value="Genomic_DNA"/>
</dbReference>
<dbReference type="AlphaFoldDB" id="A0A812DQI3"/>
<reference evidence="2" key="1">
    <citation type="submission" date="2021-01" db="EMBL/GenBank/DDBJ databases">
        <authorList>
            <person name="Li R."/>
            <person name="Bekaert M."/>
        </authorList>
    </citation>
    <scope>NUCLEOTIDE SEQUENCE</scope>
    <source>
        <strain evidence="2">Farmed</strain>
    </source>
</reference>
<feature type="compositionally biased region" description="Basic and acidic residues" evidence="1">
    <location>
        <begin position="299"/>
        <end position="317"/>
    </location>
</feature>
<keyword evidence="3" id="KW-1185">Reference proteome</keyword>
<dbReference type="Proteomes" id="UP000597762">
    <property type="component" value="Unassembled WGS sequence"/>
</dbReference>
<feature type="region of interest" description="Disordered" evidence="1">
    <location>
        <begin position="1"/>
        <end position="30"/>
    </location>
</feature>
<protein>
    <submittedName>
        <fullName evidence="2">Uncharacterized protein</fullName>
    </submittedName>
</protein>
<feature type="compositionally biased region" description="Basic and acidic residues" evidence="1">
    <location>
        <begin position="231"/>
        <end position="245"/>
    </location>
</feature>
<comment type="caution">
    <text evidence="2">The sequence shown here is derived from an EMBL/GenBank/DDBJ whole genome shotgun (WGS) entry which is preliminary data.</text>
</comment>
<feature type="region of interest" description="Disordered" evidence="1">
    <location>
        <begin position="228"/>
        <end position="264"/>
    </location>
</feature>
<gene>
    <name evidence="2" type="ORF">SPHA_56755</name>
</gene>
<organism evidence="2 3">
    <name type="scientific">Acanthosepion pharaonis</name>
    <name type="common">Pharaoh cuttlefish</name>
    <name type="synonym">Sepia pharaonis</name>
    <dbReference type="NCBI Taxonomy" id="158019"/>
    <lineage>
        <taxon>Eukaryota</taxon>
        <taxon>Metazoa</taxon>
        <taxon>Spiralia</taxon>
        <taxon>Lophotrochozoa</taxon>
        <taxon>Mollusca</taxon>
        <taxon>Cephalopoda</taxon>
        <taxon>Coleoidea</taxon>
        <taxon>Decapodiformes</taxon>
        <taxon>Sepiida</taxon>
        <taxon>Sepiina</taxon>
        <taxon>Sepiidae</taxon>
        <taxon>Acanthosepion</taxon>
    </lineage>
</organism>
<evidence type="ECO:0000256" key="1">
    <source>
        <dbReference type="SAM" id="MobiDB-lite"/>
    </source>
</evidence>
<name>A0A812DQI3_ACAPH</name>
<sequence length="340" mass="38158">MTGIVISASVRPPTGAERGRPKVLRNTASPNRPKMIDGTAARLLIDTSIRSVQRFWAHILPDREPPAPPIGKASASVTSMVSSEPLAAPQIPTRRVGRIGIGQEIPVPSCRQYPLLPETCDHPLPHRGCFAPWRRHHRGWRPAGEGDRGGGSTDRLDRIAHDQPCAGRQEVRCRRDRTVWWRPSRPHPPSRHQPWQDRRCALHPRRLDRQIGMGEIDRQRDLRLGKAANALRDHRDQQKRQEGSRQRHRRRAQKAGSAFRPHNAGAVAAAMAGLSQRVGRTGASSAGEDGRLFRFPVTLHDRQRDDAEQQRNDEQRKVEREGCCGLGVVELRSPVSRSTI</sequence>
<feature type="region of interest" description="Disordered" evidence="1">
    <location>
        <begin position="297"/>
        <end position="317"/>
    </location>
</feature>
<proteinExistence type="predicted"/>
<evidence type="ECO:0000313" key="2">
    <source>
        <dbReference type="EMBL" id="CAE1304079.1"/>
    </source>
</evidence>
<evidence type="ECO:0000313" key="3">
    <source>
        <dbReference type="Proteomes" id="UP000597762"/>
    </source>
</evidence>
<accession>A0A812DQI3</accession>